<evidence type="ECO:0000313" key="4">
    <source>
        <dbReference type="Proteomes" id="UP001257948"/>
    </source>
</evidence>
<keyword evidence="4" id="KW-1185">Reference proteome</keyword>
<feature type="region of interest" description="Disordered" evidence="1">
    <location>
        <begin position="24"/>
        <end position="80"/>
    </location>
</feature>
<reference evidence="4" key="1">
    <citation type="submission" date="2023-07" db="EMBL/GenBank/DDBJ databases">
        <title>Draft genome sequence of the endophytic actinobacterium Streptomyces justiciae WPN32, a potential antibiotic producer.</title>
        <authorList>
            <person name="Yasawong M."/>
            <person name="Pana W."/>
            <person name="Ganta P."/>
            <person name="Santapan N."/>
            <person name="Songngamsuk T."/>
            <person name="Phatcharaharikarn M."/>
            <person name="Kerdtoob S."/>
            <person name="Nantapong N."/>
        </authorList>
    </citation>
    <scope>NUCLEOTIDE SEQUENCE [LARGE SCALE GENOMIC DNA]</scope>
    <source>
        <strain evidence="4">WPN32</strain>
    </source>
</reference>
<organism evidence="3 4">
    <name type="scientific">Streptomyces justiciae</name>
    <dbReference type="NCBI Taxonomy" id="2780140"/>
    <lineage>
        <taxon>Bacteria</taxon>
        <taxon>Bacillati</taxon>
        <taxon>Actinomycetota</taxon>
        <taxon>Actinomycetes</taxon>
        <taxon>Kitasatosporales</taxon>
        <taxon>Streptomycetaceae</taxon>
        <taxon>Streptomyces</taxon>
    </lineage>
</organism>
<comment type="caution">
    <text evidence="3">The sequence shown here is derived from an EMBL/GenBank/DDBJ whole genome shotgun (WGS) entry which is preliminary data.</text>
</comment>
<evidence type="ECO:0000256" key="2">
    <source>
        <dbReference type="SAM" id="SignalP"/>
    </source>
</evidence>
<feature type="compositionally biased region" description="Polar residues" evidence="1">
    <location>
        <begin position="70"/>
        <end position="80"/>
    </location>
</feature>
<sequence>MKLRHVRALAVFVGVVVALTGARHSSGGGCSGHSSNSDSSSHSSTGGSSNHHDDDDDSVSGSGSGGGVSETTLGQSTQDVTIKECRVEDQGLVADVRATNSSATATNDYMIEVVFKDASGTTVATEHSGIFGVAPGASDSVLVTAAGATAADGTCELSEAQAVSAS</sequence>
<gene>
    <name evidence="3" type="ORF">RQC66_00970</name>
</gene>
<proteinExistence type="predicted"/>
<feature type="chain" id="PRO_5047415514" evidence="2">
    <location>
        <begin position="19"/>
        <end position="166"/>
    </location>
</feature>
<protein>
    <submittedName>
        <fullName evidence="3">Uncharacterized protein</fullName>
    </submittedName>
</protein>
<accession>A0ABU3LJ60</accession>
<name>A0ABU3LJ60_9ACTN</name>
<feature type="signal peptide" evidence="2">
    <location>
        <begin position="1"/>
        <end position="18"/>
    </location>
</feature>
<dbReference type="Proteomes" id="UP001257948">
    <property type="component" value="Unassembled WGS sequence"/>
</dbReference>
<keyword evidence="2" id="KW-0732">Signal</keyword>
<dbReference type="RefSeq" id="WP_314196968.1">
    <property type="nucleotide sequence ID" value="NZ_JAVTLL010000001.1"/>
</dbReference>
<dbReference type="EMBL" id="JAVTLL010000001">
    <property type="protein sequence ID" value="MDT7839294.1"/>
    <property type="molecule type" value="Genomic_DNA"/>
</dbReference>
<feature type="compositionally biased region" description="Low complexity" evidence="1">
    <location>
        <begin position="32"/>
        <end position="49"/>
    </location>
</feature>
<evidence type="ECO:0000256" key="1">
    <source>
        <dbReference type="SAM" id="MobiDB-lite"/>
    </source>
</evidence>
<evidence type="ECO:0000313" key="3">
    <source>
        <dbReference type="EMBL" id="MDT7839294.1"/>
    </source>
</evidence>